<keyword evidence="2" id="KW-1133">Transmembrane helix</keyword>
<comment type="caution">
    <text evidence="3">The sequence shown here is derived from an EMBL/GenBank/DDBJ whole genome shotgun (WGS) entry which is preliminary data.</text>
</comment>
<dbReference type="Proteomes" id="UP001178507">
    <property type="component" value="Unassembled WGS sequence"/>
</dbReference>
<feature type="transmembrane region" description="Helical" evidence="2">
    <location>
        <begin position="247"/>
        <end position="273"/>
    </location>
</feature>
<feature type="region of interest" description="Disordered" evidence="1">
    <location>
        <begin position="518"/>
        <end position="592"/>
    </location>
</feature>
<evidence type="ECO:0000313" key="3">
    <source>
        <dbReference type="EMBL" id="CAJ1410415.1"/>
    </source>
</evidence>
<feature type="compositionally biased region" description="Polar residues" evidence="1">
    <location>
        <begin position="572"/>
        <end position="583"/>
    </location>
</feature>
<dbReference type="EMBL" id="CAUJNA010003816">
    <property type="protein sequence ID" value="CAJ1410415.1"/>
    <property type="molecule type" value="Genomic_DNA"/>
</dbReference>
<keyword evidence="4" id="KW-1185">Reference proteome</keyword>
<sequence>MKTMCAKRVADASGGEASLNIHALFTAGAAGAHFETCADLCGEECAGCNWAYARQSPQGLCPVPLGSLVLGAWMNETFWMPADMPSYQAAEYGAEAKGSCQAGALGFEYSGALPKAAEVMRQQRELAQKQRASIAAAAAYDRRLWHKYLAKNGVSWGYAGKPDSAPVSPFEPHLGAGLGLRRALLLCAALLAVAALYVCGRRLTACSRQSAYAALLQPSEGAVLALYLALLLAQSLSQHLAAASGHLALLAALALQLAQLVWAAAVVHHTLGLSSVWSLETRQPLATLGLTFLLGFCSAVSQWLSFVSLFWLDPATYLVILQVSLRLVEVAACSRQRFSSRHWLALGVFVTAVLLKGLKAASEQDMALYRGLLALLAQVLLSSLAVLCQPLLAEAPQLEVLQLGQKLQGLLVLLAIFVGLSYPRPWGTATEGIAEVVESEWIMTSMAFLLVSSILKSELPGSPVEELGVGSLLVKVSTLQWFLLGWGGGDASDVGVLLLGLLALAVCLVERLATLPVEEPKPTPKPRAALKPPLPKPSSTSKPTPVAKSAAAKRALVKPPQPKMMGRKSSRASEISTAPSLPSTPRRWARRA</sequence>
<feature type="compositionally biased region" description="Low complexity" evidence="1">
    <location>
        <begin position="526"/>
        <end position="548"/>
    </location>
</feature>
<feature type="transmembrane region" description="Helical" evidence="2">
    <location>
        <begin position="343"/>
        <end position="361"/>
    </location>
</feature>
<dbReference type="AlphaFoldDB" id="A0AA36JRF9"/>
<evidence type="ECO:0000256" key="2">
    <source>
        <dbReference type="SAM" id="Phobius"/>
    </source>
</evidence>
<proteinExistence type="predicted"/>
<accession>A0AA36JRF9</accession>
<evidence type="ECO:0000256" key="1">
    <source>
        <dbReference type="SAM" id="MobiDB-lite"/>
    </source>
</evidence>
<name>A0AA36JRF9_9DINO</name>
<keyword evidence="2" id="KW-0472">Membrane</keyword>
<feature type="transmembrane region" description="Helical" evidence="2">
    <location>
        <begin position="221"/>
        <end position="241"/>
    </location>
</feature>
<feature type="transmembrane region" description="Helical" evidence="2">
    <location>
        <begin position="285"/>
        <end position="304"/>
    </location>
</feature>
<reference evidence="3" key="1">
    <citation type="submission" date="2023-08" db="EMBL/GenBank/DDBJ databases">
        <authorList>
            <person name="Chen Y."/>
            <person name="Shah S."/>
            <person name="Dougan E. K."/>
            <person name="Thang M."/>
            <person name="Chan C."/>
        </authorList>
    </citation>
    <scope>NUCLEOTIDE SEQUENCE</scope>
</reference>
<keyword evidence="2" id="KW-0812">Transmembrane</keyword>
<evidence type="ECO:0000313" key="4">
    <source>
        <dbReference type="Proteomes" id="UP001178507"/>
    </source>
</evidence>
<feature type="transmembrane region" description="Helical" evidence="2">
    <location>
        <begin position="183"/>
        <end position="200"/>
    </location>
</feature>
<feature type="transmembrane region" description="Helical" evidence="2">
    <location>
        <begin position="367"/>
        <end position="387"/>
    </location>
</feature>
<gene>
    <name evidence="3" type="ORF">EVOR1521_LOCUS31242</name>
</gene>
<organism evidence="3 4">
    <name type="scientific">Effrenium voratum</name>
    <dbReference type="NCBI Taxonomy" id="2562239"/>
    <lineage>
        <taxon>Eukaryota</taxon>
        <taxon>Sar</taxon>
        <taxon>Alveolata</taxon>
        <taxon>Dinophyceae</taxon>
        <taxon>Suessiales</taxon>
        <taxon>Symbiodiniaceae</taxon>
        <taxon>Effrenium</taxon>
    </lineage>
</organism>
<protein>
    <submittedName>
        <fullName evidence="3">Uncharacterized protein</fullName>
    </submittedName>
</protein>